<keyword evidence="2" id="KW-1185">Reference proteome</keyword>
<reference evidence="1 2" key="1">
    <citation type="submission" date="2017-12" db="EMBL/GenBank/DDBJ databases">
        <title>Comparative genomics of Botrytis spp.</title>
        <authorList>
            <person name="Valero-Jimenez C.A."/>
            <person name="Tapia P."/>
            <person name="Veloso J."/>
            <person name="Silva-Moreno E."/>
            <person name="Staats M."/>
            <person name="Valdes J.H."/>
            <person name="Van Kan J.A.L."/>
        </authorList>
    </citation>
    <scope>NUCLEOTIDE SEQUENCE [LARGE SCALE GENOMIC DNA]</scope>
    <source>
        <strain evidence="1 2">MUCL2120</strain>
    </source>
</reference>
<organism evidence="1 2">
    <name type="scientific">Botryotinia narcissicola</name>
    <dbReference type="NCBI Taxonomy" id="278944"/>
    <lineage>
        <taxon>Eukaryota</taxon>
        <taxon>Fungi</taxon>
        <taxon>Dikarya</taxon>
        <taxon>Ascomycota</taxon>
        <taxon>Pezizomycotina</taxon>
        <taxon>Leotiomycetes</taxon>
        <taxon>Helotiales</taxon>
        <taxon>Sclerotiniaceae</taxon>
        <taxon>Botryotinia</taxon>
    </lineage>
</organism>
<dbReference type="OrthoDB" id="3562087at2759"/>
<dbReference type="Proteomes" id="UP000297452">
    <property type="component" value="Unassembled WGS sequence"/>
</dbReference>
<dbReference type="EMBL" id="PQXJ01000348">
    <property type="protein sequence ID" value="TGO51688.1"/>
    <property type="molecule type" value="Genomic_DNA"/>
</dbReference>
<dbReference type="AlphaFoldDB" id="A0A4Z1HRR2"/>
<name>A0A4Z1HRR2_9HELO</name>
<evidence type="ECO:0000313" key="1">
    <source>
        <dbReference type="EMBL" id="TGO51688.1"/>
    </source>
</evidence>
<sequence>MPFVFDPAAIIASRGPKTRGEQFESYRRHAVLSLERVVEFRPYYEAHNDESESRDLINITDDSLEFAAAKFDVSQDDLRFELESMRTLFPHIQYANWLYRQFPYVPKCLLYMCAFALAHALVADSNPISQILWGATQNAALYAGSPRLRLTLLVGLGFSSLWSFTRACKMGIIIWCRFSLYALIKKFEADRLDKRDVHALESFEWRMLWFINIMHSNSI</sequence>
<proteinExistence type="predicted"/>
<comment type="caution">
    <text evidence="1">The sequence shown here is derived from an EMBL/GenBank/DDBJ whole genome shotgun (WGS) entry which is preliminary data.</text>
</comment>
<evidence type="ECO:0000313" key="2">
    <source>
        <dbReference type="Proteomes" id="UP000297452"/>
    </source>
</evidence>
<accession>A0A4Z1HRR2</accession>
<gene>
    <name evidence="1" type="ORF">BOTNAR_0348g00110</name>
</gene>
<protein>
    <submittedName>
        <fullName evidence="1">Uncharacterized protein</fullName>
    </submittedName>
</protein>